<organism evidence="3 4">
    <name type="scientific">Spirulina subsalsa FACHB-351</name>
    <dbReference type="NCBI Taxonomy" id="234711"/>
    <lineage>
        <taxon>Bacteria</taxon>
        <taxon>Bacillati</taxon>
        <taxon>Cyanobacteriota</taxon>
        <taxon>Cyanophyceae</taxon>
        <taxon>Spirulinales</taxon>
        <taxon>Spirulinaceae</taxon>
        <taxon>Spirulina</taxon>
    </lineage>
</organism>
<evidence type="ECO:0000256" key="1">
    <source>
        <dbReference type="ARBA" id="ARBA00022946"/>
    </source>
</evidence>
<gene>
    <name evidence="3" type="ORF">K4A83_01565</name>
</gene>
<dbReference type="SUPFAM" id="SSF103025">
    <property type="entry name" value="Folate-binding domain"/>
    <property type="match status" value="1"/>
</dbReference>
<dbReference type="InterPro" id="IPR006222">
    <property type="entry name" value="GCVT_N"/>
</dbReference>
<feature type="domain" description="GCVT N-terminal" evidence="2">
    <location>
        <begin position="25"/>
        <end position="241"/>
    </location>
</feature>
<dbReference type="EMBL" id="JAIHOM010000005">
    <property type="protein sequence ID" value="MCW6034962.1"/>
    <property type="molecule type" value="Genomic_DNA"/>
</dbReference>
<reference evidence="3 4" key="1">
    <citation type="submission" date="2021-08" db="EMBL/GenBank/DDBJ databases">
        <title>Draft genome sequence of Spirulina subsalsa with high tolerance to salinity and hype-accumulation of phycocyanin.</title>
        <authorList>
            <person name="Pei H."/>
            <person name="Jiang L."/>
        </authorList>
    </citation>
    <scope>NUCLEOTIDE SEQUENCE [LARGE SCALE GENOMIC DNA]</scope>
    <source>
        <strain evidence="3 4">FACHB-351</strain>
    </source>
</reference>
<dbReference type="PIRSF" id="PIRSF006487">
    <property type="entry name" value="GcvT"/>
    <property type="match status" value="1"/>
</dbReference>
<dbReference type="Gene3D" id="3.30.1360.120">
    <property type="entry name" value="Probable tRNA modification gtpase trme, domain 1"/>
    <property type="match status" value="1"/>
</dbReference>
<name>A0ABT3L178_9CYAN</name>
<evidence type="ECO:0000259" key="2">
    <source>
        <dbReference type="Pfam" id="PF01571"/>
    </source>
</evidence>
<dbReference type="Pfam" id="PF01571">
    <property type="entry name" value="GCV_T"/>
    <property type="match status" value="1"/>
</dbReference>
<accession>A0ABT3L178</accession>
<evidence type="ECO:0000313" key="4">
    <source>
        <dbReference type="Proteomes" id="UP001526426"/>
    </source>
</evidence>
<dbReference type="InterPro" id="IPR028896">
    <property type="entry name" value="GcvT/YgfZ/DmdA"/>
</dbReference>
<evidence type="ECO:0000313" key="3">
    <source>
        <dbReference type="EMBL" id="MCW6034962.1"/>
    </source>
</evidence>
<proteinExistence type="predicted"/>
<dbReference type="NCBIfam" id="TIGR03317">
    <property type="entry name" value="ygfZ_signature"/>
    <property type="match status" value="1"/>
</dbReference>
<sequence>MLESGSPNRLNNDSEAYLAVLSGSGVWICDRSGSGLLELSDQDCRQFLHNQTTNQIQTLKPGEGCQTVFVTSTARTLDLATVYVTENTVLTLVSPSQRENLLLWLDRYLFPMDRVKIRDISPEFAVFSLFGRFSEEQVKTLGLEVLQGQPEASHALFNLGGVEVRVAVGNGLGLPGYTVMVHQEHSASLWQFLLDLDIQPMGEQVWEQLRIRQGRPAPILELTEDYNPLEAGLWQAISFNKGCYIGQETIARLNTYQGVKQRLWGVKLNQEVAPGQDIKQGEQKIGILTSCTSTPDGIWGLAYIKTKAGGAGLTVQVGEATGEVVEAPFLSHQYFTAP</sequence>
<keyword evidence="1" id="KW-0809">Transit peptide</keyword>
<dbReference type="InterPro" id="IPR017703">
    <property type="entry name" value="YgfZ/GCV_T_CS"/>
</dbReference>
<keyword evidence="4" id="KW-1185">Reference proteome</keyword>
<dbReference type="PANTHER" id="PTHR43757">
    <property type="entry name" value="AMINOMETHYLTRANSFERASE"/>
    <property type="match status" value="1"/>
</dbReference>
<protein>
    <submittedName>
        <fullName evidence="3">Folate-binding protein</fullName>
    </submittedName>
</protein>
<dbReference type="PANTHER" id="PTHR43757:SF14">
    <property type="entry name" value="GLYCINE CLEAVAGE T-PROTEIN FAMILY"/>
    <property type="match status" value="1"/>
</dbReference>
<comment type="caution">
    <text evidence="3">The sequence shown here is derived from an EMBL/GenBank/DDBJ whole genome shotgun (WGS) entry which is preliminary data.</text>
</comment>
<dbReference type="InterPro" id="IPR027266">
    <property type="entry name" value="TrmE/GcvT-like"/>
</dbReference>
<dbReference type="Proteomes" id="UP001526426">
    <property type="component" value="Unassembled WGS sequence"/>
</dbReference>